<keyword evidence="2" id="KW-0472">Membrane</keyword>
<feature type="chain" id="PRO_5045418832" evidence="3">
    <location>
        <begin position="33"/>
        <end position="258"/>
    </location>
</feature>
<dbReference type="RefSeq" id="WP_346093611.1">
    <property type="nucleotide sequence ID" value="NZ_BAABKS010000080.1"/>
</dbReference>
<dbReference type="InterPro" id="IPR012533">
    <property type="entry name" value="YcnI-copper_dom"/>
</dbReference>
<evidence type="ECO:0000256" key="2">
    <source>
        <dbReference type="SAM" id="Phobius"/>
    </source>
</evidence>
<dbReference type="Proteomes" id="UP001597182">
    <property type="component" value="Unassembled WGS sequence"/>
</dbReference>
<dbReference type="Gene3D" id="2.60.40.2230">
    <property type="entry name" value="Uncharacterised protein YcnI-like PF07987, DUF1775"/>
    <property type="match status" value="1"/>
</dbReference>
<keyword evidence="2" id="KW-0812">Transmembrane</keyword>
<feature type="domain" description="YncI copper-binding" evidence="4">
    <location>
        <begin position="33"/>
        <end position="181"/>
    </location>
</feature>
<reference evidence="6" key="1">
    <citation type="journal article" date="2019" name="Int. J. Syst. Evol. Microbiol.">
        <title>The Global Catalogue of Microorganisms (GCM) 10K type strain sequencing project: providing services to taxonomists for standard genome sequencing and annotation.</title>
        <authorList>
            <consortium name="The Broad Institute Genomics Platform"/>
            <consortium name="The Broad Institute Genome Sequencing Center for Infectious Disease"/>
            <person name="Wu L."/>
            <person name="Ma J."/>
        </authorList>
    </citation>
    <scope>NUCLEOTIDE SEQUENCE [LARGE SCALE GENOMIC DNA]</scope>
    <source>
        <strain evidence="6">CCUG 49018</strain>
    </source>
</reference>
<feature type="compositionally biased region" description="Low complexity" evidence="1">
    <location>
        <begin position="193"/>
        <end position="208"/>
    </location>
</feature>
<sequence>MFSSLRRTALRGGVVAAVAAGVALAAASPALAHVTAQPSTAQQGGYTVINFRVPTESDTAGTVKLEVSFPTDHPLTSARTTPQPGWTATVTKGTLPQPIQRDGATITQAVTTVTWTAQPGTRIGPGQYMDFPLSVGPLPDDTTGLVFPATQTYDDGSVVNWNEIQQPGAAEPDHPAPSITLTPATGGGHGGHDAAAAGGTDGSSAGTTDTTARWLGGIGLLLGALGLGLGGGAVLRSRRPKSPTGDSAAAKEEKVTTQ</sequence>
<evidence type="ECO:0000313" key="6">
    <source>
        <dbReference type="Proteomes" id="UP001597182"/>
    </source>
</evidence>
<accession>A0ABW3VFC1</accession>
<dbReference type="InterPro" id="IPR038507">
    <property type="entry name" value="YcnI-like_sf"/>
</dbReference>
<feature type="compositionally biased region" description="Basic and acidic residues" evidence="1">
    <location>
        <begin position="249"/>
        <end position="258"/>
    </location>
</feature>
<dbReference type="PROSITE" id="PS51318">
    <property type="entry name" value="TAT"/>
    <property type="match status" value="1"/>
</dbReference>
<dbReference type="InterPro" id="IPR006311">
    <property type="entry name" value="TAT_signal"/>
</dbReference>
<name>A0ABW3VFC1_9PSEU</name>
<feature type="transmembrane region" description="Helical" evidence="2">
    <location>
        <begin position="214"/>
        <end position="235"/>
    </location>
</feature>
<evidence type="ECO:0000259" key="4">
    <source>
        <dbReference type="Pfam" id="PF07987"/>
    </source>
</evidence>
<keyword evidence="6" id="KW-1185">Reference proteome</keyword>
<protein>
    <submittedName>
        <fullName evidence="5">YcnI family protein</fullName>
    </submittedName>
</protein>
<feature type="region of interest" description="Disordered" evidence="1">
    <location>
        <begin position="234"/>
        <end position="258"/>
    </location>
</feature>
<evidence type="ECO:0000256" key="3">
    <source>
        <dbReference type="SAM" id="SignalP"/>
    </source>
</evidence>
<evidence type="ECO:0000256" key="1">
    <source>
        <dbReference type="SAM" id="MobiDB-lite"/>
    </source>
</evidence>
<dbReference type="Pfam" id="PF07987">
    <property type="entry name" value="DUF1775"/>
    <property type="match status" value="1"/>
</dbReference>
<evidence type="ECO:0000313" key="5">
    <source>
        <dbReference type="EMBL" id="MFD1233747.1"/>
    </source>
</evidence>
<feature type="region of interest" description="Disordered" evidence="1">
    <location>
        <begin position="167"/>
        <end position="208"/>
    </location>
</feature>
<organism evidence="5 6">
    <name type="scientific">Pseudonocardia benzenivorans</name>
    <dbReference type="NCBI Taxonomy" id="228005"/>
    <lineage>
        <taxon>Bacteria</taxon>
        <taxon>Bacillati</taxon>
        <taxon>Actinomycetota</taxon>
        <taxon>Actinomycetes</taxon>
        <taxon>Pseudonocardiales</taxon>
        <taxon>Pseudonocardiaceae</taxon>
        <taxon>Pseudonocardia</taxon>
    </lineage>
</organism>
<comment type="caution">
    <text evidence="5">The sequence shown here is derived from an EMBL/GenBank/DDBJ whole genome shotgun (WGS) entry which is preliminary data.</text>
</comment>
<keyword evidence="2" id="KW-1133">Transmembrane helix</keyword>
<dbReference type="EMBL" id="JBHTMB010000080">
    <property type="protein sequence ID" value="MFD1233747.1"/>
    <property type="molecule type" value="Genomic_DNA"/>
</dbReference>
<dbReference type="CDD" id="cd08545">
    <property type="entry name" value="YcnI_like"/>
    <property type="match status" value="1"/>
</dbReference>
<gene>
    <name evidence="5" type="ORF">ACFQ34_10680</name>
</gene>
<keyword evidence="3" id="KW-0732">Signal</keyword>
<proteinExistence type="predicted"/>
<feature type="signal peptide" evidence="3">
    <location>
        <begin position="1"/>
        <end position="32"/>
    </location>
</feature>